<gene>
    <name evidence="1" type="ORF">K1I37_08005</name>
</gene>
<sequence>MAAAVCLLALVAARYTTMRFDDVVVTSADPSAWQQLPTPGVVVWLHRYLPLNPERWAALCAMCVMLVFTRKRTDRLAVLMSVIPFCLQVFPRTVVEPVMSVVAGQKHGALWLGTMLPFVDLIWMYALALALSIGLYVWTRNPIFWGQGPGGWQDTFSAIAIQLLAMVVASASCRWISSILAHRTHRTA</sequence>
<evidence type="ECO:0000313" key="2">
    <source>
        <dbReference type="Proteomes" id="UP000829401"/>
    </source>
</evidence>
<dbReference type="RefSeq" id="WP_021295891.1">
    <property type="nucleotide sequence ID" value="NZ_AURB01000112.1"/>
</dbReference>
<organism evidence="1 2">
    <name type="scientific">Alicyclobacillus acidoterrestris (strain ATCC 49025 / DSM 3922 / CIP 106132 / NCIMB 13137 / GD3B)</name>
    <dbReference type="NCBI Taxonomy" id="1356854"/>
    <lineage>
        <taxon>Bacteria</taxon>
        <taxon>Bacillati</taxon>
        <taxon>Bacillota</taxon>
        <taxon>Bacilli</taxon>
        <taxon>Bacillales</taxon>
        <taxon>Alicyclobacillaceae</taxon>
        <taxon>Alicyclobacillus</taxon>
    </lineage>
</organism>
<dbReference type="AlphaFoldDB" id="T0C713"/>
<proteinExistence type="predicted"/>
<accession>A0A9E6ZIM9</accession>
<evidence type="ECO:0000313" key="1">
    <source>
        <dbReference type="EMBL" id="UNO50402.1"/>
    </source>
</evidence>
<dbReference type="EMBL" id="CP080467">
    <property type="protein sequence ID" value="UNO50402.1"/>
    <property type="molecule type" value="Genomic_DNA"/>
</dbReference>
<reference evidence="2" key="1">
    <citation type="journal article" date="2022" name="G3 (Bethesda)">
        <title>Unveiling the complete genome sequence of Alicyclobacillus acidoterrestris DSM 3922T, a taint-producing strain.</title>
        <authorList>
            <person name="Leonardo I.C."/>
            <person name="Barreto Crespo M.T."/>
            <person name="Gaspar F.B."/>
        </authorList>
    </citation>
    <scope>NUCLEOTIDE SEQUENCE [LARGE SCALE GENOMIC DNA]</scope>
    <source>
        <strain evidence="2">DSM 3922</strain>
    </source>
</reference>
<dbReference type="Proteomes" id="UP000829401">
    <property type="component" value="Chromosome"/>
</dbReference>
<keyword evidence="2" id="KW-1185">Reference proteome</keyword>
<protein>
    <submittedName>
        <fullName evidence="1">Uncharacterized protein</fullName>
    </submittedName>
</protein>
<name>T0C713_ALIAG</name>
<accession>T0C713</accession>
<dbReference type="KEGG" id="aaco:K1I37_08005"/>